<organism evidence="2 3">
    <name type="scientific">Pontibacter cellulosilyticus</name>
    <dbReference type="NCBI Taxonomy" id="1720253"/>
    <lineage>
        <taxon>Bacteria</taxon>
        <taxon>Pseudomonadati</taxon>
        <taxon>Bacteroidota</taxon>
        <taxon>Cytophagia</taxon>
        <taxon>Cytophagales</taxon>
        <taxon>Hymenobacteraceae</taxon>
        <taxon>Pontibacter</taxon>
    </lineage>
</organism>
<dbReference type="EMBL" id="JACRVF010000001">
    <property type="protein sequence ID" value="MBC5991525.1"/>
    <property type="molecule type" value="Genomic_DNA"/>
</dbReference>
<dbReference type="AlphaFoldDB" id="A0A923SLU9"/>
<keyword evidence="1" id="KW-0812">Transmembrane</keyword>
<feature type="transmembrane region" description="Helical" evidence="1">
    <location>
        <begin position="15"/>
        <end position="35"/>
    </location>
</feature>
<keyword evidence="1" id="KW-1133">Transmembrane helix</keyword>
<sequence length="62" mass="7093">MVEAEHTSTTLNYEIVVLLYIVPIAFLFNLVPVILKPIKLLKPDMLPTKDLLFERNIAVMPL</sequence>
<evidence type="ECO:0000256" key="1">
    <source>
        <dbReference type="SAM" id="Phobius"/>
    </source>
</evidence>
<keyword evidence="1" id="KW-0472">Membrane</keyword>
<proteinExistence type="predicted"/>
<reference evidence="2" key="1">
    <citation type="submission" date="2020-08" db="EMBL/GenBank/DDBJ databases">
        <title>Pontibacter sp. SD6 16S ribosomal RNA gene Genome sequencing and assembly.</title>
        <authorList>
            <person name="Kang M."/>
        </authorList>
    </citation>
    <scope>NUCLEOTIDE SEQUENCE</scope>
    <source>
        <strain evidence="2">SD6</strain>
    </source>
</reference>
<dbReference type="Proteomes" id="UP000603640">
    <property type="component" value="Unassembled WGS sequence"/>
</dbReference>
<evidence type="ECO:0000313" key="3">
    <source>
        <dbReference type="Proteomes" id="UP000603640"/>
    </source>
</evidence>
<name>A0A923SLU9_9BACT</name>
<comment type="caution">
    <text evidence="2">The sequence shown here is derived from an EMBL/GenBank/DDBJ whole genome shotgun (WGS) entry which is preliminary data.</text>
</comment>
<gene>
    <name evidence="2" type="ORF">H8S84_01595</name>
</gene>
<accession>A0A923SLU9</accession>
<protein>
    <submittedName>
        <fullName evidence="2">Uncharacterized protein</fullName>
    </submittedName>
</protein>
<keyword evidence="3" id="KW-1185">Reference proteome</keyword>
<evidence type="ECO:0000313" key="2">
    <source>
        <dbReference type="EMBL" id="MBC5991525.1"/>
    </source>
</evidence>
<dbReference type="RefSeq" id="WP_187065527.1">
    <property type="nucleotide sequence ID" value="NZ_JACRVF010000001.1"/>
</dbReference>